<feature type="region of interest" description="Disordered" evidence="1">
    <location>
        <begin position="47"/>
        <end position="68"/>
    </location>
</feature>
<accession>A0AAV2N378</accession>
<protein>
    <submittedName>
        <fullName evidence="2">Uncharacterized protein</fullName>
    </submittedName>
</protein>
<dbReference type="AlphaFoldDB" id="A0AAV2N378"/>
<proteinExistence type="predicted"/>
<dbReference type="EMBL" id="OZ034824">
    <property type="protein sequence ID" value="CAL1674223.1"/>
    <property type="molecule type" value="Genomic_DNA"/>
</dbReference>
<keyword evidence="3" id="KW-1185">Reference proteome</keyword>
<evidence type="ECO:0000313" key="2">
    <source>
        <dbReference type="EMBL" id="CAL1674223.1"/>
    </source>
</evidence>
<reference evidence="2 3" key="1">
    <citation type="submission" date="2024-04" db="EMBL/GenBank/DDBJ databases">
        <authorList>
            <consortium name="Molecular Ecology Group"/>
        </authorList>
    </citation>
    <scope>NUCLEOTIDE SEQUENCE [LARGE SCALE GENOMIC DNA]</scope>
</reference>
<evidence type="ECO:0000256" key="1">
    <source>
        <dbReference type="SAM" id="MobiDB-lite"/>
    </source>
</evidence>
<evidence type="ECO:0000313" key="3">
    <source>
        <dbReference type="Proteomes" id="UP001497644"/>
    </source>
</evidence>
<name>A0AAV2N378_9HYME</name>
<organism evidence="2 3">
    <name type="scientific">Lasius platythorax</name>
    <dbReference type="NCBI Taxonomy" id="488582"/>
    <lineage>
        <taxon>Eukaryota</taxon>
        <taxon>Metazoa</taxon>
        <taxon>Ecdysozoa</taxon>
        <taxon>Arthropoda</taxon>
        <taxon>Hexapoda</taxon>
        <taxon>Insecta</taxon>
        <taxon>Pterygota</taxon>
        <taxon>Neoptera</taxon>
        <taxon>Endopterygota</taxon>
        <taxon>Hymenoptera</taxon>
        <taxon>Apocrita</taxon>
        <taxon>Aculeata</taxon>
        <taxon>Formicoidea</taxon>
        <taxon>Formicidae</taxon>
        <taxon>Formicinae</taxon>
        <taxon>Lasius</taxon>
        <taxon>Lasius</taxon>
    </lineage>
</organism>
<gene>
    <name evidence="2" type="ORF">LPLAT_LOCUS953</name>
</gene>
<sequence length="68" mass="7473">MTFSRLRARRSHVRVTCTQKLMPTGSGHGLIRPEVPDTSGEIRLRTGERTANGKNGNAESRNIGGLRL</sequence>
<dbReference type="Proteomes" id="UP001497644">
    <property type="component" value="Chromosome 1"/>
</dbReference>